<dbReference type="EMBL" id="DVML01000031">
    <property type="protein sequence ID" value="HIU22982.1"/>
    <property type="molecule type" value="Genomic_DNA"/>
</dbReference>
<sequence length="173" mass="19992">MKINSVVVGPLEENCYLLEQGEELLIVDPGDEANKIIDAIGKRKVHAILITHRHFDHVGALEDLVSKYHVPVYDWASLEEKQYQIGPFKFQVMFTPGHSSDSVTYYFEEEKVMMVGDFVFYRSIGRTDLETGSMREMQKSIERLKQYPDDITLYPGHGPRTLLGSEKRENLYF</sequence>
<dbReference type="GO" id="GO:0016787">
    <property type="term" value="F:hydrolase activity"/>
    <property type="evidence" value="ECO:0007669"/>
    <property type="project" value="UniProtKB-KW"/>
</dbReference>
<comment type="caution">
    <text evidence="6">The sequence shown here is derived from an EMBL/GenBank/DDBJ whole genome shotgun (WGS) entry which is preliminary data.</text>
</comment>
<keyword evidence="2" id="KW-0479">Metal-binding</keyword>
<dbReference type="SUPFAM" id="SSF56281">
    <property type="entry name" value="Metallo-hydrolase/oxidoreductase"/>
    <property type="match status" value="1"/>
</dbReference>
<dbReference type="SMART" id="SM00849">
    <property type="entry name" value="Lactamase_B"/>
    <property type="match status" value="1"/>
</dbReference>
<dbReference type="PANTHER" id="PTHR46233">
    <property type="entry name" value="HYDROXYACYLGLUTATHIONE HYDROLASE GLOC"/>
    <property type="match status" value="1"/>
</dbReference>
<comment type="cofactor">
    <cofactor evidence="1">
        <name>Zn(2+)</name>
        <dbReference type="ChEBI" id="CHEBI:29105"/>
    </cofactor>
</comment>
<evidence type="ECO:0000313" key="6">
    <source>
        <dbReference type="EMBL" id="HIU22982.1"/>
    </source>
</evidence>
<dbReference type="CDD" id="cd06262">
    <property type="entry name" value="metallo-hydrolase-like_MBL-fold"/>
    <property type="match status" value="1"/>
</dbReference>
<keyword evidence="3" id="KW-0378">Hydrolase</keyword>
<dbReference type="Pfam" id="PF00753">
    <property type="entry name" value="Lactamase_B"/>
    <property type="match status" value="2"/>
</dbReference>
<accession>A0A9D1HVC1</accession>
<evidence type="ECO:0000256" key="1">
    <source>
        <dbReference type="ARBA" id="ARBA00001947"/>
    </source>
</evidence>
<dbReference type="Gene3D" id="3.60.15.10">
    <property type="entry name" value="Ribonuclease Z/Hydroxyacylglutathione hydrolase-like"/>
    <property type="match status" value="2"/>
</dbReference>
<dbReference type="InterPro" id="IPR051453">
    <property type="entry name" value="MBL_Glyoxalase_II"/>
</dbReference>
<keyword evidence="4" id="KW-0862">Zinc</keyword>
<organism evidence="6 7">
    <name type="scientific">Candidatus Fimihabitans intestinipullorum</name>
    <dbReference type="NCBI Taxonomy" id="2840820"/>
    <lineage>
        <taxon>Bacteria</taxon>
        <taxon>Bacillati</taxon>
        <taxon>Mycoplasmatota</taxon>
        <taxon>Mycoplasmatota incertae sedis</taxon>
        <taxon>Candidatus Fimihabitans</taxon>
    </lineage>
</organism>
<feature type="domain" description="Metallo-beta-lactamase" evidence="5">
    <location>
        <begin position="12"/>
        <end position="157"/>
    </location>
</feature>
<name>A0A9D1HVC1_9BACT</name>
<dbReference type="PANTHER" id="PTHR46233:SF3">
    <property type="entry name" value="HYDROXYACYLGLUTATHIONE HYDROLASE GLOC"/>
    <property type="match status" value="1"/>
</dbReference>
<evidence type="ECO:0000256" key="3">
    <source>
        <dbReference type="ARBA" id="ARBA00022801"/>
    </source>
</evidence>
<protein>
    <submittedName>
        <fullName evidence="6">MBL fold metallo-hydrolase</fullName>
    </submittedName>
</protein>
<evidence type="ECO:0000256" key="2">
    <source>
        <dbReference type="ARBA" id="ARBA00022723"/>
    </source>
</evidence>
<evidence type="ECO:0000256" key="4">
    <source>
        <dbReference type="ARBA" id="ARBA00022833"/>
    </source>
</evidence>
<reference evidence="6" key="2">
    <citation type="journal article" date="2021" name="PeerJ">
        <title>Extensive microbial diversity within the chicken gut microbiome revealed by metagenomics and culture.</title>
        <authorList>
            <person name="Gilroy R."/>
            <person name="Ravi A."/>
            <person name="Getino M."/>
            <person name="Pursley I."/>
            <person name="Horton D.L."/>
            <person name="Alikhan N.F."/>
            <person name="Baker D."/>
            <person name="Gharbi K."/>
            <person name="Hall N."/>
            <person name="Watson M."/>
            <person name="Adriaenssens E.M."/>
            <person name="Foster-Nyarko E."/>
            <person name="Jarju S."/>
            <person name="Secka A."/>
            <person name="Antonio M."/>
            <person name="Oren A."/>
            <person name="Chaudhuri R.R."/>
            <person name="La Ragione R."/>
            <person name="Hildebrand F."/>
            <person name="Pallen M.J."/>
        </authorList>
    </citation>
    <scope>NUCLEOTIDE SEQUENCE</scope>
    <source>
        <strain evidence="6">CHK197-8231</strain>
    </source>
</reference>
<dbReference type="AlphaFoldDB" id="A0A9D1HVC1"/>
<gene>
    <name evidence="6" type="ORF">IAD49_05315</name>
</gene>
<dbReference type="InterPro" id="IPR036866">
    <property type="entry name" value="RibonucZ/Hydroxyglut_hydro"/>
</dbReference>
<proteinExistence type="predicted"/>
<dbReference type="GO" id="GO:0046872">
    <property type="term" value="F:metal ion binding"/>
    <property type="evidence" value="ECO:0007669"/>
    <property type="project" value="UniProtKB-KW"/>
</dbReference>
<evidence type="ECO:0000259" key="5">
    <source>
        <dbReference type="SMART" id="SM00849"/>
    </source>
</evidence>
<reference evidence="6" key="1">
    <citation type="submission" date="2020-10" db="EMBL/GenBank/DDBJ databases">
        <authorList>
            <person name="Gilroy R."/>
        </authorList>
    </citation>
    <scope>NUCLEOTIDE SEQUENCE</scope>
    <source>
        <strain evidence="6">CHK197-8231</strain>
    </source>
</reference>
<dbReference type="InterPro" id="IPR001279">
    <property type="entry name" value="Metallo-B-lactamas"/>
</dbReference>
<evidence type="ECO:0000313" key="7">
    <source>
        <dbReference type="Proteomes" id="UP000824087"/>
    </source>
</evidence>
<dbReference type="Proteomes" id="UP000824087">
    <property type="component" value="Unassembled WGS sequence"/>
</dbReference>